<organism evidence="8 9">
    <name type="scientific">Georgfuchsia toluolica</name>
    <dbReference type="NCBI Taxonomy" id="424218"/>
    <lineage>
        <taxon>Bacteria</taxon>
        <taxon>Pseudomonadati</taxon>
        <taxon>Pseudomonadota</taxon>
        <taxon>Betaproteobacteria</taxon>
        <taxon>Nitrosomonadales</taxon>
        <taxon>Sterolibacteriaceae</taxon>
        <taxon>Georgfuchsia</taxon>
    </lineage>
</organism>
<dbReference type="GO" id="GO:0046872">
    <property type="term" value="F:metal ion binding"/>
    <property type="evidence" value="ECO:0007669"/>
    <property type="project" value="UniProtKB-KW"/>
</dbReference>
<keyword evidence="1" id="KW-0004">4Fe-4S</keyword>
<evidence type="ECO:0000256" key="3">
    <source>
        <dbReference type="ARBA" id="ARBA00023002"/>
    </source>
</evidence>
<gene>
    <name evidence="8" type="ORF">GTOL_11160</name>
</gene>
<feature type="transmembrane region" description="Helical" evidence="6">
    <location>
        <begin position="173"/>
        <end position="191"/>
    </location>
</feature>
<dbReference type="GO" id="GO:0051539">
    <property type="term" value="F:4 iron, 4 sulfur cluster binding"/>
    <property type="evidence" value="ECO:0007669"/>
    <property type="project" value="UniProtKB-KW"/>
</dbReference>
<name>A0A916J3F9_9PROT</name>
<keyword evidence="9" id="KW-1185">Reference proteome</keyword>
<dbReference type="InterPro" id="IPR009051">
    <property type="entry name" value="Helical_ferredxn"/>
</dbReference>
<keyword evidence="5" id="KW-0411">Iron-sulfur</keyword>
<dbReference type="Pfam" id="PF02754">
    <property type="entry name" value="CCG"/>
    <property type="match status" value="2"/>
</dbReference>
<keyword evidence="3" id="KW-0560">Oxidoreductase</keyword>
<feature type="domain" description="4Fe-4S ferredoxin-type" evidence="7">
    <location>
        <begin position="264"/>
        <end position="293"/>
    </location>
</feature>
<dbReference type="InterPro" id="IPR036197">
    <property type="entry name" value="NarG-like_sf"/>
</dbReference>
<dbReference type="InterPro" id="IPR051460">
    <property type="entry name" value="HdrC_iron-sulfur_subunit"/>
</dbReference>
<evidence type="ECO:0000256" key="5">
    <source>
        <dbReference type="ARBA" id="ARBA00023014"/>
    </source>
</evidence>
<keyword evidence="6" id="KW-0812">Transmembrane</keyword>
<dbReference type="GO" id="GO:0016491">
    <property type="term" value="F:oxidoreductase activity"/>
    <property type="evidence" value="ECO:0007669"/>
    <property type="project" value="UniProtKB-KW"/>
</dbReference>
<dbReference type="InterPro" id="IPR017900">
    <property type="entry name" value="4Fe4S_Fe_S_CS"/>
</dbReference>
<evidence type="ECO:0000313" key="9">
    <source>
        <dbReference type="Proteomes" id="UP000742786"/>
    </source>
</evidence>
<evidence type="ECO:0000313" key="8">
    <source>
        <dbReference type="EMBL" id="CAG4883278.1"/>
    </source>
</evidence>
<feature type="transmembrane region" description="Helical" evidence="6">
    <location>
        <begin position="112"/>
        <end position="132"/>
    </location>
</feature>
<dbReference type="PROSITE" id="PS51379">
    <property type="entry name" value="4FE4S_FER_2"/>
    <property type="match status" value="1"/>
</dbReference>
<dbReference type="PANTHER" id="PTHR43255">
    <property type="entry name" value="IRON-SULFUR-BINDING OXIDOREDUCTASE FADF-RELATED-RELATED"/>
    <property type="match status" value="1"/>
</dbReference>
<proteinExistence type="predicted"/>
<dbReference type="RefSeq" id="WP_220635262.1">
    <property type="nucleotide sequence ID" value="NZ_CAJQUM010000001.1"/>
</dbReference>
<evidence type="ECO:0000256" key="2">
    <source>
        <dbReference type="ARBA" id="ARBA00022723"/>
    </source>
</evidence>
<dbReference type="GO" id="GO:0005886">
    <property type="term" value="C:plasma membrane"/>
    <property type="evidence" value="ECO:0007669"/>
    <property type="project" value="TreeGrafter"/>
</dbReference>
<dbReference type="SUPFAM" id="SSF103501">
    <property type="entry name" value="Respiratory nitrate reductase 1 gamma chain"/>
    <property type="match status" value="1"/>
</dbReference>
<dbReference type="InterPro" id="IPR004017">
    <property type="entry name" value="Cys_rich_dom"/>
</dbReference>
<comment type="caution">
    <text evidence="8">The sequence shown here is derived from an EMBL/GenBank/DDBJ whole genome shotgun (WGS) entry which is preliminary data.</text>
</comment>
<protein>
    <submittedName>
        <fullName evidence="8">Heterodisulfide reductase</fullName>
    </submittedName>
</protein>
<dbReference type="PANTHER" id="PTHR43255:SF1">
    <property type="entry name" value="IRON-SULFUR-BINDING OXIDOREDUCTASE FADF-RELATED"/>
    <property type="match status" value="1"/>
</dbReference>
<dbReference type="Gene3D" id="1.10.1060.10">
    <property type="entry name" value="Alpha-helical ferredoxin"/>
    <property type="match status" value="1"/>
</dbReference>
<dbReference type="SUPFAM" id="SSF46548">
    <property type="entry name" value="alpha-helical ferredoxin"/>
    <property type="match status" value="1"/>
</dbReference>
<accession>A0A916J3F9</accession>
<keyword evidence="6" id="KW-1133">Transmembrane helix</keyword>
<dbReference type="Pfam" id="PF13183">
    <property type="entry name" value="Fer4_8"/>
    <property type="match status" value="1"/>
</dbReference>
<dbReference type="Proteomes" id="UP000742786">
    <property type="component" value="Unassembled WGS sequence"/>
</dbReference>
<feature type="transmembrane region" description="Helical" evidence="6">
    <location>
        <begin position="67"/>
        <end position="87"/>
    </location>
</feature>
<dbReference type="EMBL" id="CAJQUM010000001">
    <property type="protein sequence ID" value="CAG4883278.1"/>
    <property type="molecule type" value="Genomic_DNA"/>
</dbReference>
<evidence type="ECO:0000256" key="4">
    <source>
        <dbReference type="ARBA" id="ARBA00023004"/>
    </source>
</evidence>
<keyword evidence="4" id="KW-0408">Iron</keyword>
<reference evidence="8" key="1">
    <citation type="submission" date="2021-04" db="EMBL/GenBank/DDBJ databases">
        <authorList>
            <person name="Hornung B."/>
        </authorList>
    </citation>
    <scope>NUCLEOTIDE SEQUENCE</scope>
    <source>
        <strain evidence="8">G5G6</strain>
    </source>
</reference>
<keyword evidence="6" id="KW-0472">Membrane</keyword>
<evidence type="ECO:0000256" key="1">
    <source>
        <dbReference type="ARBA" id="ARBA00022485"/>
    </source>
</evidence>
<sequence length="664" mass="71155">MSIELALRLVVVVAALVWAGFRFERLARPLLAAPAEARLGPFAPRAWGVVVNILGHARLLRKPYAGLLHMMMFFGFVFLITAVVQVFGEGISPLFALEAIGGTTWIALGQDIFGILLLVGVTMAAYQRVVLVPARFEGSNKGDAAIILGLIAAVAIGMLLQNACRILGSDPSAAWRPVSSALATLLLSLGMTGPAAHAGATGFAWLHMLAILAFLVYIPGSKHLHVFAGIPNVYLRDLQPAGRLITIDLEQPKLGLSDIGQLGRKQVLDLYSCTECGRCQEMCPAYASGKPLSPKLLIMNLRDHLLEKQGGDGQGIGGALIGDTIKEETIWACTTCRACMEACPLFIEHVPKIVDMRRHLAMEAGSVPDGISGAVLSIEQRGHPWAGTRFSRLDWCRDLDVRVLKPGETTDTLLWVGCTAALDARAQKVVRSLVRLLRAAKLDFAILGDDEKCTGDVARRTGNDYLFQMQAAANVQTLNARTFNRIVSVCPHCVNTLKNEYADFGGVYKVAHHSQLLAELMESGQLPPLQEESVAGTVTFHDPCYLGRYNGEFDAPRSVLAGAGATVTEMERSQGQSFCCGGGGGRSFAIEPPNQRVNVIRATQARETGAPVIGTACPFCLLMLEDGSKTAARQGNGKAPLQQVRDIAEILDASMHGTSAGVAL</sequence>
<dbReference type="PROSITE" id="PS00198">
    <property type="entry name" value="4FE4S_FER_1"/>
    <property type="match status" value="2"/>
</dbReference>
<dbReference type="InterPro" id="IPR017896">
    <property type="entry name" value="4Fe4S_Fe-S-bd"/>
</dbReference>
<evidence type="ECO:0000256" key="6">
    <source>
        <dbReference type="SAM" id="Phobius"/>
    </source>
</evidence>
<dbReference type="AlphaFoldDB" id="A0A916J3F9"/>
<dbReference type="Gene3D" id="1.20.950.20">
    <property type="entry name" value="Transmembrane di-heme cytochromes, Chain C"/>
    <property type="match status" value="1"/>
</dbReference>
<feature type="transmembrane region" description="Helical" evidence="6">
    <location>
        <begin position="144"/>
        <end position="161"/>
    </location>
</feature>
<feature type="transmembrane region" description="Helical" evidence="6">
    <location>
        <begin position="198"/>
        <end position="218"/>
    </location>
</feature>
<evidence type="ECO:0000259" key="7">
    <source>
        <dbReference type="PROSITE" id="PS51379"/>
    </source>
</evidence>
<keyword evidence="2" id="KW-0479">Metal-binding</keyword>